<feature type="compositionally biased region" description="Basic and acidic residues" evidence="1">
    <location>
        <begin position="104"/>
        <end position="118"/>
    </location>
</feature>
<dbReference type="Pfam" id="PF00982">
    <property type="entry name" value="Glyco_transf_20"/>
    <property type="match status" value="2"/>
</dbReference>
<dbReference type="Gene3D" id="3.40.50.2000">
    <property type="entry name" value="Glycogen Phosphorylase B"/>
    <property type="match status" value="2"/>
</dbReference>
<dbReference type="GO" id="GO:0005992">
    <property type="term" value="P:trehalose biosynthetic process"/>
    <property type="evidence" value="ECO:0007669"/>
    <property type="project" value="InterPro"/>
</dbReference>
<dbReference type="CDD" id="cd03788">
    <property type="entry name" value="GT20_TPS"/>
    <property type="match status" value="1"/>
</dbReference>
<keyword evidence="3" id="KW-1185">Reference proteome</keyword>
<dbReference type="SUPFAM" id="SSF53756">
    <property type="entry name" value="UDP-Glycosyltransferase/glycogen phosphorylase"/>
    <property type="match status" value="2"/>
</dbReference>
<evidence type="ECO:0000256" key="1">
    <source>
        <dbReference type="SAM" id="MobiDB-lite"/>
    </source>
</evidence>
<feature type="region of interest" description="Disordered" evidence="1">
    <location>
        <begin position="85"/>
        <end position="159"/>
    </location>
</feature>
<dbReference type="AlphaFoldDB" id="A0A1D3CY23"/>
<sequence>MADGWLRERLKGSQEPFDVYLQKEATGGVACKGPGGLGVETAGAGALSLVSGISAVSENATAANAACAARQTGLSGGLQFASSEVAESEGRSSTFGSKHPSLSLEERPEWRQLTDEQCRSSSTGSSASVCGSVESGGSEGSEGESKIHGASENGAVGSSGSCGSGSIGRLIIVANRLPLSVELQGDGSFKYTKSGGGLVSGLQGIKGLDCLWVGWPGSEAPPVLRPRLIAEYRRHGCAPVFLDQQTIDAYYNGFCNNVLWPLLHYLPPPLDLDSGEEQSLLQWRAYVHANELFCETVCEVMRPGDMVWVHDYHLMLLPKLLRGRCREDEAELRIGWFLHTPFPSSELFRLLPYRAELLTGLLSANLLGFHVDSYMRHFFSACVQTLGLEVTDRGVLAAPVGGVYARCAAIPIGIDSDNFIAQASSPQVQKAAAELRREMGNRQVVLGVDRLDYMKGLPHKLNAFDSFLQQHPEMRDSVLLLQVAVPTRTGVHEYQKLKTKVHELVGRINGSRGSLSRVPLQSLDRSVSPVDLCALYLVADCLLITSLRDGMNLVALEFVASQQAKACVAEEQAEQFELMQRMPGGLSLELPEEPPLLYELEEAEGLPNDPDTPLLAFKGEAIRYKPFSHLNRRLSLLQRRQSKDEIIMNRGPGVLILSEFAGAAEFLQDGSLIINPWNEQQSAQALYSALTMPRAEREERHRKLIQVVISNTSTVWAQKFITALKEASDESEGVRASVPPLLQPTSLLPAFLRCRRPRLVVVSIWGGLLPVRSRTSLPLPERTPDPLPPSVAAALTALAGLPQTAVVVLTEHPRTAVEQLFADIPVCVAVEKGAKYRTRGGEWITLLEESTLQGLDDWMPSTRTVMDYYQLRVVEKEFGSAFLRSVGFYLCVGSFAWREEDLYELFDDEVDTLSDSADLQDTLPARVEPGVSASFSGAPEEGEVDTEEEDARQTRKEGNIAGLTQTNSRLLQLAPEGAALAAPAVTPLKNNSGQVDLNPSRKCMQSFDLRGPRLHAFPL</sequence>
<gene>
    <name evidence="2" type="ORF">cyc_03770</name>
</gene>
<dbReference type="InParanoid" id="A0A1D3CY23"/>
<dbReference type="PANTHER" id="PTHR10788:SF106">
    <property type="entry name" value="BCDNA.GH08860"/>
    <property type="match status" value="1"/>
</dbReference>
<dbReference type="VEuPathDB" id="ToxoDB:LOC113146616"/>
<dbReference type="GO" id="GO:0005829">
    <property type="term" value="C:cytosol"/>
    <property type="evidence" value="ECO:0007669"/>
    <property type="project" value="TreeGrafter"/>
</dbReference>
<protein>
    <submittedName>
        <fullName evidence="2">Trehalose-phosphate synthase (UDP-forming) isoform 1</fullName>
    </submittedName>
</protein>
<dbReference type="VEuPathDB" id="ToxoDB:cyc_03770"/>
<dbReference type="Proteomes" id="UP000095192">
    <property type="component" value="Unassembled WGS sequence"/>
</dbReference>
<feature type="compositionally biased region" description="Low complexity" evidence="1">
    <location>
        <begin position="120"/>
        <end position="136"/>
    </location>
</feature>
<proteinExistence type="predicted"/>
<dbReference type="InterPro" id="IPR001830">
    <property type="entry name" value="Glyco_trans_20"/>
</dbReference>
<name>A0A1D3CY23_9EIME</name>
<dbReference type="GO" id="GO:0004805">
    <property type="term" value="F:trehalose-phosphatase activity"/>
    <property type="evidence" value="ECO:0007669"/>
    <property type="project" value="TreeGrafter"/>
</dbReference>
<dbReference type="GO" id="GO:0003825">
    <property type="term" value="F:alpha,alpha-trehalose-phosphate synthase (UDP-forming) activity"/>
    <property type="evidence" value="ECO:0007669"/>
    <property type="project" value="TreeGrafter"/>
</dbReference>
<dbReference type="EMBL" id="JROU02001538">
    <property type="protein sequence ID" value="OEH76096.1"/>
    <property type="molecule type" value="Genomic_DNA"/>
</dbReference>
<dbReference type="VEuPathDB" id="ToxoDB:LOC34620411"/>
<feature type="compositionally biased region" description="Acidic residues" evidence="1">
    <location>
        <begin position="940"/>
        <end position="950"/>
    </location>
</feature>
<comment type="caution">
    <text evidence="2">The sequence shown here is derived from an EMBL/GenBank/DDBJ whole genome shotgun (WGS) entry which is preliminary data.</text>
</comment>
<feature type="region of interest" description="Disordered" evidence="1">
    <location>
        <begin position="929"/>
        <end position="961"/>
    </location>
</feature>
<evidence type="ECO:0000313" key="3">
    <source>
        <dbReference type="Proteomes" id="UP000095192"/>
    </source>
</evidence>
<reference evidence="2 3" key="1">
    <citation type="journal article" date="2016" name="BMC Genomics">
        <title>Comparative genomics reveals Cyclospora cayetanensis possesses coccidia-like metabolism and invasion components but unique surface antigens.</title>
        <authorList>
            <person name="Liu S."/>
            <person name="Wang L."/>
            <person name="Zheng H."/>
            <person name="Xu Z."/>
            <person name="Roellig D.M."/>
            <person name="Li N."/>
            <person name="Frace M.A."/>
            <person name="Tang K."/>
            <person name="Arrowood M.J."/>
            <person name="Moss D.M."/>
            <person name="Zhang L."/>
            <person name="Feng Y."/>
            <person name="Xiao L."/>
        </authorList>
    </citation>
    <scope>NUCLEOTIDE SEQUENCE [LARGE SCALE GENOMIC DNA]</scope>
    <source>
        <strain evidence="2 3">CHN_HEN01</strain>
    </source>
</reference>
<evidence type="ECO:0000313" key="2">
    <source>
        <dbReference type="EMBL" id="OEH76096.1"/>
    </source>
</evidence>
<dbReference type="PANTHER" id="PTHR10788">
    <property type="entry name" value="TREHALOSE-6-PHOSPHATE SYNTHASE"/>
    <property type="match status" value="1"/>
</dbReference>
<accession>A0A1D3CY23</accession>
<organism evidence="2 3">
    <name type="scientific">Cyclospora cayetanensis</name>
    <dbReference type="NCBI Taxonomy" id="88456"/>
    <lineage>
        <taxon>Eukaryota</taxon>
        <taxon>Sar</taxon>
        <taxon>Alveolata</taxon>
        <taxon>Apicomplexa</taxon>
        <taxon>Conoidasida</taxon>
        <taxon>Coccidia</taxon>
        <taxon>Eucoccidiorida</taxon>
        <taxon>Eimeriorina</taxon>
        <taxon>Eimeriidae</taxon>
        <taxon>Cyclospora</taxon>
    </lineage>
</organism>